<keyword evidence="1" id="KW-1003">Cell membrane</keyword>
<accession>A0A518GAZ0</accession>
<evidence type="ECO:0000256" key="4">
    <source>
        <dbReference type="ARBA" id="ARBA00023136"/>
    </source>
</evidence>
<dbReference type="Pfam" id="PF12127">
    <property type="entry name" value="FloA"/>
    <property type="match status" value="1"/>
</dbReference>
<evidence type="ECO:0000256" key="1">
    <source>
        <dbReference type="ARBA" id="ARBA00022475"/>
    </source>
</evidence>
<dbReference type="KEGG" id="ahel:Q31a_41020"/>
<proteinExistence type="predicted"/>
<reference evidence="6 7" key="1">
    <citation type="submission" date="2019-02" db="EMBL/GenBank/DDBJ databases">
        <title>Deep-cultivation of Planctomycetes and their phenomic and genomic characterization uncovers novel biology.</title>
        <authorList>
            <person name="Wiegand S."/>
            <person name="Jogler M."/>
            <person name="Boedeker C."/>
            <person name="Pinto D."/>
            <person name="Vollmers J."/>
            <person name="Rivas-Marin E."/>
            <person name="Kohn T."/>
            <person name="Peeters S.H."/>
            <person name="Heuer A."/>
            <person name="Rast P."/>
            <person name="Oberbeckmann S."/>
            <person name="Bunk B."/>
            <person name="Jeske O."/>
            <person name="Meyerdierks A."/>
            <person name="Storesund J.E."/>
            <person name="Kallscheuer N."/>
            <person name="Luecker S."/>
            <person name="Lage O.M."/>
            <person name="Pohl T."/>
            <person name="Merkel B.J."/>
            <person name="Hornburger P."/>
            <person name="Mueller R.-W."/>
            <person name="Bruemmer F."/>
            <person name="Labrenz M."/>
            <person name="Spormann A.M."/>
            <person name="Op den Camp H."/>
            <person name="Overmann J."/>
            <person name="Amann R."/>
            <person name="Jetten M.S.M."/>
            <person name="Mascher T."/>
            <person name="Medema M.H."/>
            <person name="Devos D.P."/>
            <person name="Kaster A.-K."/>
            <person name="Ovreas L."/>
            <person name="Rohde M."/>
            <person name="Galperin M.Y."/>
            <person name="Jogler C."/>
        </authorList>
    </citation>
    <scope>NUCLEOTIDE SEQUENCE [LARGE SCALE GENOMIC DNA]</scope>
    <source>
        <strain evidence="6 7">Q31a</strain>
    </source>
</reference>
<evidence type="ECO:0000256" key="3">
    <source>
        <dbReference type="ARBA" id="ARBA00022989"/>
    </source>
</evidence>
<dbReference type="Proteomes" id="UP000318017">
    <property type="component" value="Chromosome"/>
</dbReference>
<gene>
    <name evidence="6" type="ORF">Q31a_41020</name>
</gene>
<evidence type="ECO:0000256" key="5">
    <source>
        <dbReference type="SAM" id="Phobius"/>
    </source>
</evidence>
<dbReference type="RefSeq" id="WP_145081320.1">
    <property type="nucleotide sequence ID" value="NZ_CP036298.1"/>
</dbReference>
<organism evidence="6 7">
    <name type="scientific">Aureliella helgolandensis</name>
    <dbReference type="NCBI Taxonomy" id="2527968"/>
    <lineage>
        <taxon>Bacteria</taxon>
        <taxon>Pseudomonadati</taxon>
        <taxon>Planctomycetota</taxon>
        <taxon>Planctomycetia</taxon>
        <taxon>Pirellulales</taxon>
        <taxon>Pirellulaceae</taxon>
        <taxon>Aureliella</taxon>
    </lineage>
</organism>
<protein>
    <submittedName>
        <fullName evidence="6">SigmaW regulon antibacterial</fullName>
    </submittedName>
</protein>
<evidence type="ECO:0000313" key="6">
    <source>
        <dbReference type="EMBL" id="QDV25775.1"/>
    </source>
</evidence>
<keyword evidence="2 5" id="KW-0812">Transmembrane</keyword>
<name>A0A518GAZ0_9BACT</name>
<dbReference type="EMBL" id="CP036298">
    <property type="protein sequence ID" value="QDV25775.1"/>
    <property type="molecule type" value="Genomic_DNA"/>
</dbReference>
<evidence type="ECO:0000256" key="2">
    <source>
        <dbReference type="ARBA" id="ARBA00022692"/>
    </source>
</evidence>
<dbReference type="InterPro" id="IPR022853">
    <property type="entry name" value="FloA"/>
</dbReference>
<evidence type="ECO:0000313" key="7">
    <source>
        <dbReference type="Proteomes" id="UP000318017"/>
    </source>
</evidence>
<sequence length="117" mass="13178">MNPIILLFIAVAALMLVVLIAFFMFFFRPWLQCFLSGAPIRAFDVVGMRLRRSPAQLICEQRIRASYVDTQLTVAELEKAHLQGVDIVRAVDALCLAKQTGVDVRWEDLVATDLAVR</sequence>
<feature type="transmembrane region" description="Helical" evidence="5">
    <location>
        <begin position="6"/>
        <end position="27"/>
    </location>
</feature>
<keyword evidence="3 5" id="KW-1133">Transmembrane helix</keyword>
<dbReference type="AlphaFoldDB" id="A0A518GAZ0"/>
<dbReference type="OrthoDB" id="289226at2"/>
<keyword evidence="7" id="KW-1185">Reference proteome</keyword>
<keyword evidence="4 5" id="KW-0472">Membrane</keyword>